<dbReference type="Pfam" id="PF09440">
    <property type="entry name" value="eIF3_N"/>
    <property type="match status" value="1"/>
</dbReference>
<keyword evidence="7" id="KW-1185">Reference proteome</keyword>
<dbReference type="HAMAP" id="MF_03004">
    <property type="entry name" value="eIF3e"/>
    <property type="match status" value="1"/>
</dbReference>
<comment type="caution">
    <text evidence="6">The sequence shown here is derived from an EMBL/GenBank/DDBJ whole genome shotgun (WGS) entry which is preliminary data.</text>
</comment>
<keyword evidence="2" id="KW-0396">Initiation factor</keyword>
<dbReference type="GO" id="GO:0003743">
    <property type="term" value="F:translation initiation factor activity"/>
    <property type="evidence" value="ECO:0007669"/>
    <property type="project" value="UniProtKB-KW"/>
</dbReference>
<feature type="region of interest" description="Disordered" evidence="4">
    <location>
        <begin position="414"/>
        <end position="444"/>
    </location>
</feature>
<dbReference type="SMART" id="SM00088">
    <property type="entry name" value="PINT"/>
    <property type="match status" value="1"/>
</dbReference>
<evidence type="ECO:0000256" key="2">
    <source>
        <dbReference type="ARBA" id="ARBA00022540"/>
    </source>
</evidence>
<dbReference type="eggNOG" id="KOG2758">
    <property type="taxonomic scope" value="Eukaryota"/>
</dbReference>
<keyword evidence="1" id="KW-0963">Cytoplasm</keyword>
<dbReference type="PANTHER" id="PTHR10317">
    <property type="entry name" value="EUKARYOTIC TRANSLATION INITIATION FACTOR 3 SUBUNIT E"/>
    <property type="match status" value="1"/>
</dbReference>
<gene>
    <name evidence="6" type="ORF">THAOC_34292</name>
</gene>
<dbReference type="PROSITE" id="PS50250">
    <property type="entry name" value="PCI"/>
    <property type="match status" value="1"/>
</dbReference>
<sequence length="749" mass="84821">VREDGKESIGRHALGAQVVAKLVHCQGHHVVDRPRYRVAAKQPGVPRRALEEMQRKQLDCHPEKDLFGILLEYDLLPAIGVRNAVSPTIDLTTVRKTPILTVACAAPRGLRPSRTCRLLDFSHEQWFVPAPIAIVSTVFPPAEFECALANGRLIPYAIRAISTVTTYKPPKMRRMIEKETRQIWDHKLSARRRSPPISADLSSLAPLAPCCLLVYKAEWQHDTDPPPRYTALAEMTAPQSTEKSADAANYDLTSQISPYLDLHMMFPLLEYIDSLISSGAISYNSLDVAQARLELLKPTHMVDYAMDIYREVHGEEAPIPQEMEDQKAGVFKELEELREGQASVDDLCRNEELRATLVSNNQWNVKSLTSMQEFGITPEAISTYYKFAKFNFDCGDYQQGRDMIENYISLFATPPKQRKDDDDDDGERGGGSSNKEEEKTGNPNMYYLTSVDTELLRVLWGKLSCEILVEDWEEASVALIAVKTAIENLATSHKLSPLEALFQRTWLLHWSLFVFWNDASGKGLESMVDLFTSEKYLQAVTTQAPHLLRYLTAAVLLCKRRAAKKAGSNSNAEGRRLLRDLIKVMHQCEYSDPIVEFVEQLSVKFDFEAAQSQLAMCETVLSSDFFLCRQTELFMEEARVFVFENYCRIHHKIDLATLGEKLAMDRERAERWIVDLIRNALLDAKIDSEEGCVVMGSGSVSIYEQVMDRTKELTSRSSGLVSNLRSAMNDVRRAKERRAKEALREAEAY</sequence>
<dbReference type="InterPro" id="IPR000717">
    <property type="entry name" value="PCI_dom"/>
</dbReference>
<name>K0RD38_THAOC</name>
<dbReference type="AlphaFoldDB" id="K0RD38"/>
<evidence type="ECO:0000256" key="4">
    <source>
        <dbReference type="SAM" id="MobiDB-lite"/>
    </source>
</evidence>
<evidence type="ECO:0000256" key="3">
    <source>
        <dbReference type="ARBA" id="ARBA00022917"/>
    </source>
</evidence>
<dbReference type="Proteomes" id="UP000266841">
    <property type="component" value="Unassembled WGS sequence"/>
</dbReference>
<dbReference type="InterPro" id="IPR036390">
    <property type="entry name" value="WH_DNA-bd_sf"/>
</dbReference>
<dbReference type="OrthoDB" id="417252at2759"/>
<dbReference type="EMBL" id="AGNL01047419">
    <property type="protein sequence ID" value="EJK47011.1"/>
    <property type="molecule type" value="Genomic_DNA"/>
</dbReference>
<dbReference type="SUPFAM" id="SSF46785">
    <property type="entry name" value="Winged helix' DNA-binding domain"/>
    <property type="match status" value="1"/>
</dbReference>
<accession>K0RD38</accession>
<evidence type="ECO:0000256" key="1">
    <source>
        <dbReference type="ARBA" id="ARBA00022490"/>
    </source>
</evidence>
<evidence type="ECO:0000313" key="7">
    <source>
        <dbReference type="Proteomes" id="UP000266841"/>
    </source>
</evidence>
<dbReference type="CDD" id="cd21378">
    <property type="entry name" value="eIF3E"/>
    <property type="match status" value="1"/>
</dbReference>
<dbReference type="SMART" id="SM01186">
    <property type="entry name" value="eIF3_N"/>
    <property type="match status" value="1"/>
</dbReference>
<feature type="non-terminal residue" evidence="6">
    <location>
        <position position="1"/>
    </location>
</feature>
<dbReference type="Pfam" id="PF01399">
    <property type="entry name" value="PCI"/>
    <property type="match status" value="1"/>
</dbReference>
<organism evidence="6 7">
    <name type="scientific">Thalassiosira oceanica</name>
    <name type="common">Marine diatom</name>
    <dbReference type="NCBI Taxonomy" id="159749"/>
    <lineage>
        <taxon>Eukaryota</taxon>
        <taxon>Sar</taxon>
        <taxon>Stramenopiles</taxon>
        <taxon>Ochrophyta</taxon>
        <taxon>Bacillariophyta</taxon>
        <taxon>Coscinodiscophyceae</taxon>
        <taxon>Thalassiosirophycidae</taxon>
        <taxon>Thalassiosirales</taxon>
        <taxon>Thalassiosiraceae</taxon>
        <taxon>Thalassiosira</taxon>
    </lineage>
</organism>
<dbReference type="InterPro" id="IPR019010">
    <property type="entry name" value="eIF3e_N"/>
</dbReference>
<reference evidence="6 7" key="1">
    <citation type="journal article" date="2012" name="Genome Biol.">
        <title>Genome and low-iron response of an oceanic diatom adapted to chronic iron limitation.</title>
        <authorList>
            <person name="Lommer M."/>
            <person name="Specht M."/>
            <person name="Roy A.S."/>
            <person name="Kraemer L."/>
            <person name="Andreson R."/>
            <person name="Gutowska M.A."/>
            <person name="Wolf J."/>
            <person name="Bergner S.V."/>
            <person name="Schilhabel M.B."/>
            <person name="Klostermeier U.C."/>
            <person name="Beiko R.G."/>
            <person name="Rosenstiel P."/>
            <person name="Hippler M."/>
            <person name="Laroche J."/>
        </authorList>
    </citation>
    <scope>NUCLEOTIDE SEQUENCE [LARGE SCALE GENOMIC DNA]</scope>
    <source>
        <strain evidence="6 7">CCMP1005</strain>
    </source>
</reference>
<evidence type="ECO:0000313" key="6">
    <source>
        <dbReference type="EMBL" id="EJK47011.1"/>
    </source>
</evidence>
<dbReference type="GO" id="GO:0005852">
    <property type="term" value="C:eukaryotic translation initiation factor 3 complex"/>
    <property type="evidence" value="ECO:0007669"/>
    <property type="project" value="InterPro"/>
</dbReference>
<evidence type="ECO:0000259" key="5">
    <source>
        <dbReference type="PROSITE" id="PS50250"/>
    </source>
</evidence>
<dbReference type="InterPro" id="IPR016650">
    <property type="entry name" value="eIF3e"/>
</dbReference>
<proteinExistence type="inferred from homology"/>
<protein>
    <recommendedName>
        <fullName evidence="5">PCI domain-containing protein</fullName>
    </recommendedName>
</protein>
<feature type="domain" description="PCI" evidence="5">
    <location>
        <begin position="528"/>
        <end position="700"/>
    </location>
</feature>
<keyword evidence="3" id="KW-0648">Protein biosynthesis</keyword>